<proteinExistence type="predicted"/>
<organism evidence="2 3">
    <name type="scientific">Penicillium concentricum</name>
    <dbReference type="NCBI Taxonomy" id="293559"/>
    <lineage>
        <taxon>Eukaryota</taxon>
        <taxon>Fungi</taxon>
        <taxon>Dikarya</taxon>
        <taxon>Ascomycota</taxon>
        <taxon>Pezizomycotina</taxon>
        <taxon>Eurotiomycetes</taxon>
        <taxon>Eurotiomycetidae</taxon>
        <taxon>Eurotiales</taxon>
        <taxon>Aspergillaceae</taxon>
        <taxon>Penicillium</taxon>
    </lineage>
</organism>
<dbReference type="Proteomes" id="UP001147752">
    <property type="component" value="Unassembled WGS sequence"/>
</dbReference>
<reference evidence="2" key="1">
    <citation type="submission" date="2022-12" db="EMBL/GenBank/DDBJ databases">
        <authorList>
            <person name="Petersen C."/>
        </authorList>
    </citation>
    <scope>NUCLEOTIDE SEQUENCE</scope>
    <source>
        <strain evidence="2">IBT 3081</strain>
    </source>
</reference>
<feature type="compositionally biased region" description="Basic and acidic residues" evidence="1">
    <location>
        <begin position="371"/>
        <end position="384"/>
    </location>
</feature>
<sequence>MDPSFNNEEWARAPGSLASSEWTDNDGYPLYSEVQSSAGVTSLSSDLHQQEYIWMPELDRQAPNPPEKFASDLAGINPQYDGPDGDIPQTLEGDLGSSIVTERAADDLGNGNTALRPARDVHTLPGVIGRTAMGIPSPTPLVLQDSLDGAIYQVFHAYTALASGESIPDQLSQALQNLIKTYSHTKIPAPPMSLNDSAESDKELTSVLPADVEETRRRYVPPANCPLCPEETPSWRVFFNHIKVHCLITAGSGDVSTNGDQSRRDDNNDGNGEPSNQPNNWNGDPAYFNTNSGDFSSRNNAQPDPIPQAACRPNNVTGEHLIGGMPPSSFGSRTNPPRGADGQSQTQPPQNPGLPRSKPSTKRKRSNKQKPPAEEKAPDLGKCRQCDHPMTTCQLCISVRRCHKCGGMSRSAIQPGGSSTMHVPALPDESTLVDLNLPYRNPSVNYEMPQHMPTQQSNYDYYHGLYVDPRAFGGMNNTYMGNPPPDGSYARMAMVPESYPILSDLSHKVQESAVFESDTKLLRSVGLGTSADLLSIKGHAKEMREKAPGGLGGPGLYTDLVFSTKGSPVILEIPQPAFSCQCPCMRVPTVDYKTHAKVNLSPNERVEMLFQMTPESGSTHPLRTRVRVFVKLFTLRASAAQSKAKLSTHSITSEATPANDAYSDSDSDQGLSPTSPSGSEMIPPFYWTEVRNCSISFELNWVIFKIAQWTSGINPDTCQKLLFSDPSHVLRLISIYILLVFKDSWLSKGRIGPSLF</sequence>
<dbReference type="GeneID" id="81461557"/>
<gene>
    <name evidence="2" type="ORF">N7517_004644</name>
</gene>
<reference evidence="2" key="2">
    <citation type="journal article" date="2023" name="IMA Fungus">
        <title>Comparative genomic study of the Penicillium genus elucidates a diverse pangenome and 15 lateral gene transfer events.</title>
        <authorList>
            <person name="Petersen C."/>
            <person name="Sorensen T."/>
            <person name="Nielsen M.R."/>
            <person name="Sondergaard T.E."/>
            <person name="Sorensen J.L."/>
            <person name="Fitzpatrick D.A."/>
            <person name="Frisvad J.C."/>
            <person name="Nielsen K.L."/>
        </authorList>
    </citation>
    <scope>NUCLEOTIDE SEQUENCE</scope>
    <source>
        <strain evidence="2">IBT 3081</strain>
    </source>
</reference>
<protein>
    <submittedName>
        <fullName evidence="2">Uncharacterized protein</fullName>
    </submittedName>
</protein>
<comment type="caution">
    <text evidence="2">The sequence shown here is derived from an EMBL/GenBank/DDBJ whole genome shotgun (WGS) entry which is preliminary data.</text>
</comment>
<evidence type="ECO:0000256" key="1">
    <source>
        <dbReference type="SAM" id="MobiDB-lite"/>
    </source>
</evidence>
<dbReference type="RefSeq" id="XP_056578624.1">
    <property type="nucleotide sequence ID" value="XM_056722374.1"/>
</dbReference>
<name>A0A9W9V8C5_9EURO</name>
<evidence type="ECO:0000313" key="2">
    <source>
        <dbReference type="EMBL" id="KAJ5372638.1"/>
    </source>
</evidence>
<feature type="compositionally biased region" description="Basic residues" evidence="1">
    <location>
        <begin position="359"/>
        <end position="368"/>
    </location>
</feature>
<dbReference type="AlphaFoldDB" id="A0A9W9V8C5"/>
<feature type="compositionally biased region" description="Polar residues" evidence="1">
    <location>
        <begin position="269"/>
        <end position="302"/>
    </location>
</feature>
<evidence type="ECO:0000313" key="3">
    <source>
        <dbReference type="Proteomes" id="UP001147752"/>
    </source>
</evidence>
<feature type="region of interest" description="Disordered" evidence="1">
    <location>
        <begin position="251"/>
        <end position="384"/>
    </location>
</feature>
<accession>A0A9W9V8C5</accession>
<keyword evidence="3" id="KW-1185">Reference proteome</keyword>
<dbReference type="EMBL" id="JAPZBT010000002">
    <property type="protein sequence ID" value="KAJ5372638.1"/>
    <property type="molecule type" value="Genomic_DNA"/>
</dbReference>
<feature type="region of interest" description="Disordered" evidence="1">
    <location>
        <begin position="1"/>
        <end position="31"/>
    </location>
</feature>
<dbReference type="OrthoDB" id="4367253at2759"/>
<feature type="region of interest" description="Disordered" evidence="1">
    <location>
        <begin position="656"/>
        <end position="677"/>
    </location>
</feature>